<dbReference type="Gene3D" id="3.30.420.10">
    <property type="entry name" value="Ribonuclease H-like superfamily/Ribonuclease H"/>
    <property type="match status" value="1"/>
</dbReference>
<protein>
    <recommendedName>
        <fullName evidence="1">RNase H type-1 domain-containing protein</fullName>
    </recommendedName>
</protein>
<dbReference type="GO" id="GO:0003676">
    <property type="term" value="F:nucleic acid binding"/>
    <property type="evidence" value="ECO:0007669"/>
    <property type="project" value="InterPro"/>
</dbReference>
<keyword evidence="3" id="KW-1185">Reference proteome</keyword>
<reference evidence="2" key="1">
    <citation type="submission" date="2020-05" db="EMBL/GenBank/DDBJ databases">
        <title>Mycena genomes resolve the evolution of fungal bioluminescence.</title>
        <authorList>
            <person name="Tsai I.J."/>
        </authorList>
    </citation>
    <scope>NUCLEOTIDE SEQUENCE</scope>
    <source>
        <strain evidence="2">CCC161011</strain>
    </source>
</reference>
<accession>A0A8H6WNT4</accession>
<sequence>MELVSNVRADLTRTWPLSGIWGCFDHRFACALPAFERAWTAALKLEPTLAILAMNTLTARLGLRPTSIAAAFLPASRCGYGNISRRYTATLQPRIHSYIPKTRKDGVEYAARLLKLSKNAGLCVFTDGSRSTCSGGGAGGAARARTPSGTTIVMKQYLGVAEEYHSLEAEILGITLGVRIANTANPGPSLTRLTILTDCQPAIHALLSLRAKAKYAPLIRQFHDEVRRSPNLLQIRLVWVPGHQGVEMNVLVNEDAREAARSGDSGTILIGNGGPRLCLPPSSTNCDASL</sequence>
<evidence type="ECO:0000313" key="2">
    <source>
        <dbReference type="EMBL" id="KAF7325409.1"/>
    </source>
</evidence>
<dbReference type="GO" id="GO:0004523">
    <property type="term" value="F:RNA-DNA hybrid ribonuclease activity"/>
    <property type="evidence" value="ECO:0007669"/>
    <property type="project" value="InterPro"/>
</dbReference>
<dbReference type="EMBL" id="JACAZI010000050">
    <property type="protein sequence ID" value="KAF7325409.1"/>
    <property type="molecule type" value="Genomic_DNA"/>
</dbReference>
<feature type="domain" description="RNase H type-1" evidence="1">
    <location>
        <begin position="118"/>
        <end position="261"/>
    </location>
</feature>
<comment type="caution">
    <text evidence="2">The sequence shown here is derived from an EMBL/GenBank/DDBJ whole genome shotgun (WGS) entry which is preliminary data.</text>
</comment>
<dbReference type="OrthoDB" id="3265515at2759"/>
<dbReference type="InterPro" id="IPR002156">
    <property type="entry name" value="RNaseH_domain"/>
</dbReference>
<gene>
    <name evidence="2" type="ORF">MVEN_02625900</name>
</gene>
<dbReference type="SUPFAM" id="SSF53098">
    <property type="entry name" value="Ribonuclease H-like"/>
    <property type="match status" value="1"/>
</dbReference>
<dbReference type="Pfam" id="PF00075">
    <property type="entry name" value="RNase_H"/>
    <property type="match status" value="1"/>
</dbReference>
<evidence type="ECO:0000313" key="3">
    <source>
        <dbReference type="Proteomes" id="UP000620124"/>
    </source>
</evidence>
<proteinExistence type="predicted"/>
<organism evidence="2 3">
    <name type="scientific">Mycena venus</name>
    <dbReference type="NCBI Taxonomy" id="2733690"/>
    <lineage>
        <taxon>Eukaryota</taxon>
        <taxon>Fungi</taxon>
        <taxon>Dikarya</taxon>
        <taxon>Basidiomycota</taxon>
        <taxon>Agaricomycotina</taxon>
        <taxon>Agaricomycetes</taxon>
        <taxon>Agaricomycetidae</taxon>
        <taxon>Agaricales</taxon>
        <taxon>Marasmiineae</taxon>
        <taxon>Mycenaceae</taxon>
        <taxon>Mycena</taxon>
    </lineage>
</organism>
<dbReference type="PROSITE" id="PS50879">
    <property type="entry name" value="RNASE_H_1"/>
    <property type="match status" value="1"/>
</dbReference>
<evidence type="ECO:0000259" key="1">
    <source>
        <dbReference type="PROSITE" id="PS50879"/>
    </source>
</evidence>
<name>A0A8H6WNT4_9AGAR</name>
<dbReference type="InterPro" id="IPR036397">
    <property type="entry name" value="RNaseH_sf"/>
</dbReference>
<dbReference type="InterPro" id="IPR012337">
    <property type="entry name" value="RNaseH-like_sf"/>
</dbReference>
<dbReference type="AlphaFoldDB" id="A0A8H6WNT4"/>
<dbReference type="Proteomes" id="UP000620124">
    <property type="component" value="Unassembled WGS sequence"/>
</dbReference>